<sequence>MPFFLPKNTPTRHQPNINGASIVFAVTYNAKTFESTLVFASMSIFGVYKLSEWILLVGGICPFTKLRTGLFFSTKDAKESIVKVTTTASPQKSMK</sequence>
<proteinExistence type="predicted"/>
<accession>A0A1R1PUC1</accession>
<evidence type="ECO:0000313" key="2">
    <source>
        <dbReference type="Proteomes" id="UP000188320"/>
    </source>
</evidence>
<name>A0A1R1PUC1_ZANCU</name>
<dbReference type="Proteomes" id="UP000188320">
    <property type="component" value="Unassembled WGS sequence"/>
</dbReference>
<organism evidence="1 2">
    <name type="scientific">Zancudomyces culisetae</name>
    <name type="common">Gut fungus</name>
    <name type="synonym">Smittium culisetae</name>
    <dbReference type="NCBI Taxonomy" id="1213189"/>
    <lineage>
        <taxon>Eukaryota</taxon>
        <taxon>Fungi</taxon>
        <taxon>Fungi incertae sedis</taxon>
        <taxon>Zoopagomycota</taxon>
        <taxon>Kickxellomycotina</taxon>
        <taxon>Harpellomycetes</taxon>
        <taxon>Harpellales</taxon>
        <taxon>Legeriomycetaceae</taxon>
        <taxon>Zancudomyces</taxon>
    </lineage>
</organism>
<reference evidence="2" key="1">
    <citation type="submission" date="2017-01" db="EMBL/GenBank/DDBJ databases">
        <authorList>
            <person name="Wang Y."/>
            <person name="White M."/>
            <person name="Kvist S."/>
            <person name="Moncalvo J.-M."/>
        </authorList>
    </citation>
    <scope>NUCLEOTIDE SEQUENCE [LARGE SCALE GENOMIC DNA]</scope>
    <source>
        <strain evidence="2">COL-18-3</strain>
    </source>
</reference>
<gene>
    <name evidence="1" type="ORF">AX774_g1942</name>
</gene>
<protein>
    <submittedName>
        <fullName evidence="1">Uncharacterized protein</fullName>
    </submittedName>
</protein>
<dbReference type="AlphaFoldDB" id="A0A1R1PUC1"/>
<keyword evidence="2" id="KW-1185">Reference proteome</keyword>
<comment type="caution">
    <text evidence="1">The sequence shown here is derived from an EMBL/GenBank/DDBJ whole genome shotgun (WGS) entry which is preliminary data.</text>
</comment>
<dbReference type="EMBL" id="LSSK01000182">
    <property type="protein sequence ID" value="OMH84537.1"/>
    <property type="molecule type" value="Genomic_DNA"/>
</dbReference>
<evidence type="ECO:0000313" key="1">
    <source>
        <dbReference type="EMBL" id="OMH84537.1"/>
    </source>
</evidence>